<feature type="region of interest" description="Disordered" evidence="1">
    <location>
        <begin position="182"/>
        <end position="208"/>
    </location>
</feature>
<proteinExistence type="predicted"/>
<comment type="caution">
    <text evidence="2">The sequence shown here is derived from an EMBL/GenBank/DDBJ whole genome shotgun (WGS) entry which is preliminary data.</text>
</comment>
<feature type="compositionally biased region" description="Polar residues" evidence="1">
    <location>
        <begin position="182"/>
        <end position="200"/>
    </location>
</feature>
<accession>A0A1Y2I5Z5</accession>
<evidence type="ECO:0000313" key="3">
    <source>
        <dbReference type="Proteomes" id="UP000193411"/>
    </source>
</evidence>
<evidence type="ECO:0000256" key="1">
    <source>
        <dbReference type="SAM" id="MobiDB-lite"/>
    </source>
</evidence>
<sequence>MRLLIERDFKSCQNTADLVQILPDLNKFRDNQFDDDGSHVFRSWSIYDAIVNCVISIAFITFLQRLAGNGSGLRKGFSEMLSRITWLLGIECTLMISANLLVQIAPTLDPAWMSIYVCESLRLRIFCMFLQTLNRMLRQKVVTELPSSASRDQFLTSATNQHHDRGYAAIAMPESAAGGFSSSSRLTTWQGDSRGTSSSHLDVDGLPL</sequence>
<dbReference type="OrthoDB" id="10595605at2759"/>
<name>A0A1Y2I5Z5_9FUNG</name>
<keyword evidence="3" id="KW-1185">Reference proteome</keyword>
<dbReference type="AlphaFoldDB" id="A0A1Y2I5Z5"/>
<reference evidence="2 3" key="1">
    <citation type="submission" date="2016-07" db="EMBL/GenBank/DDBJ databases">
        <title>Pervasive Adenine N6-methylation of Active Genes in Fungi.</title>
        <authorList>
            <consortium name="DOE Joint Genome Institute"/>
            <person name="Mondo S.J."/>
            <person name="Dannebaum R.O."/>
            <person name="Kuo R.C."/>
            <person name="Labutti K."/>
            <person name="Haridas S."/>
            <person name="Kuo A."/>
            <person name="Salamov A."/>
            <person name="Ahrendt S.R."/>
            <person name="Lipzen A."/>
            <person name="Sullivan W."/>
            <person name="Andreopoulos W.B."/>
            <person name="Clum A."/>
            <person name="Lindquist E."/>
            <person name="Daum C."/>
            <person name="Ramamoorthy G.K."/>
            <person name="Gryganskyi A."/>
            <person name="Culley D."/>
            <person name="Magnuson J.K."/>
            <person name="James T.Y."/>
            <person name="O'Malley M.A."/>
            <person name="Stajich J.E."/>
            <person name="Spatafora J.W."/>
            <person name="Visel A."/>
            <person name="Grigoriev I.V."/>
        </authorList>
    </citation>
    <scope>NUCLEOTIDE SEQUENCE [LARGE SCALE GENOMIC DNA]</scope>
    <source>
        <strain evidence="2 3">PL171</strain>
    </source>
</reference>
<dbReference type="Proteomes" id="UP000193411">
    <property type="component" value="Unassembled WGS sequence"/>
</dbReference>
<organism evidence="2 3">
    <name type="scientific">Catenaria anguillulae PL171</name>
    <dbReference type="NCBI Taxonomy" id="765915"/>
    <lineage>
        <taxon>Eukaryota</taxon>
        <taxon>Fungi</taxon>
        <taxon>Fungi incertae sedis</taxon>
        <taxon>Blastocladiomycota</taxon>
        <taxon>Blastocladiomycetes</taxon>
        <taxon>Blastocladiales</taxon>
        <taxon>Catenariaceae</taxon>
        <taxon>Catenaria</taxon>
    </lineage>
</organism>
<dbReference type="EMBL" id="MCFL01000001">
    <property type="protein sequence ID" value="ORZ41461.1"/>
    <property type="molecule type" value="Genomic_DNA"/>
</dbReference>
<protein>
    <submittedName>
        <fullName evidence="2">Uncharacterized protein</fullName>
    </submittedName>
</protein>
<evidence type="ECO:0000313" key="2">
    <source>
        <dbReference type="EMBL" id="ORZ41461.1"/>
    </source>
</evidence>
<gene>
    <name evidence="2" type="ORF">BCR44DRAFT_31217</name>
</gene>